<name>A0A3B0YTS0_9ZZZZ</name>
<evidence type="ECO:0000313" key="1">
    <source>
        <dbReference type="EMBL" id="VAW84298.1"/>
    </source>
</evidence>
<evidence type="ECO:0008006" key="2">
    <source>
        <dbReference type="Google" id="ProtNLM"/>
    </source>
</evidence>
<sequence>MNWSIEYYSPKLEKEILKIPDGLLARYFHLTDLMLEFGSNLGMPHTKPIDGGLFELRVKGKEGIARIFYCTRVGKRIVMLHVFIKKTQKIPKKELKLANQRMKEVLSYES</sequence>
<organism evidence="1">
    <name type="scientific">hydrothermal vent metagenome</name>
    <dbReference type="NCBI Taxonomy" id="652676"/>
    <lineage>
        <taxon>unclassified sequences</taxon>
        <taxon>metagenomes</taxon>
        <taxon>ecological metagenomes</taxon>
    </lineage>
</organism>
<accession>A0A3B0YTS0</accession>
<dbReference type="InterPro" id="IPR009241">
    <property type="entry name" value="HigB-like"/>
</dbReference>
<dbReference type="EMBL" id="UOFP01000039">
    <property type="protein sequence ID" value="VAW84298.1"/>
    <property type="molecule type" value="Genomic_DNA"/>
</dbReference>
<dbReference type="Pfam" id="PF05973">
    <property type="entry name" value="Gp49"/>
    <property type="match status" value="1"/>
</dbReference>
<gene>
    <name evidence="1" type="ORF">MNBD_GAMMA18-2126</name>
</gene>
<dbReference type="AlphaFoldDB" id="A0A3B0YTS0"/>
<reference evidence="1" key="1">
    <citation type="submission" date="2018-06" db="EMBL/GenBank/DDBJ databases">
        <authorList>
            <person name="Zhirakovskaya E."/>
        </authorList>
    </citation>
    <scope>NUCLEOTIDE SEQUENCE</scope>
</reference>
<proteinExistence type="predicted"/>
<protein>
    <recommendedName>
        <fullName evidence="2">Phage-related protein</fullName>
    </recommendedName>
</protein>